<dbReference type="AlphaFoldDB" id="A0A3A2ZUH7"/>
<reference evidence="3" key="1">
    <citation type="submission" date="2017-02" db="EMBL/GenBank/DDBJ databases">
        <authorList>
            <person name="Tafer H."/>
            <person name="Lopandic K."/>
        </authorList>
    </citation>
    <scope>NUCLEOTIDE SEQUENCE [LARGE SCALE GENOMIC DNA]</scope>
    <source>
        <strain evidence="3">CBS 366.77</strain>
    </source>
</reference>
<comment type="caution">
    <text evidence="2">The sequence shown here is derived from an EMBL/GenBank/DDBJ whole genome shotgun (WGS) entry which is preliminary data.</text>
</comment>
<sequence>MQDQADTFHSSHTPTAGTATESQTPVPYGYISATPDACAATTSEHDNSEARAIFPTGRPYRYYSPYDANPLTMPTAAAPNQQYNSGAATRVPIELSFIYYNPLTTNNPAIRAAAAPAATNARSNSTRNPHPDVEQTEALKKLLTETNNKATEILKKTKAVKKWNAQHMTTYLLDLHDAAKSLDGMTSNQIIHANANRSMAALYCKAERSTRSVGQCLLSYLEQRSRLFTLYSGGSHGPMPKNVLDDIQFASNNFNILFSPSIRIDFLIYTEELRDDEDLFKEIFGVFPTVAKEICEFGDVNIICALDTYAYIRFSRYDIPDDIEKKFRDFCDFLSDAIKKTGQLPPINTPDTPGKILYNSFWDAIDSIGSTG</sequence>
<gene>
    <name evidence="2" type="ORF">PHISCL_02630</name>
</gene>
<organism evidence="2 3">
    <name type="scientific">Aspergillus sclerotialis</name>
    <dbReference type="NCBI Taxonomy" id="2070753"/>
    <lineage>
        <taxon>Eukaryota</taxon>
        <taxon>Fungi</taxon>
        <taxon>Dikarya</taxon>
        <taxon>Ascomycota</taxon>
        <taxon>Pezizomycotina</taxon>
        <taxon>Eurotiomycetes</taxon>
        <taxon>Eurotiomycetidae</taxon>
        <taxon>Eurotiales</taxon>
        <taxon>Aspergillaceae</taxon>
        <taxon>Aspergillus</taxon>
        <taxon>Aspergillus subgen. Polypaecilum</taxon>
    </lineage>
</organism>
<protein>
    <submittedName>
        <fullName evidence="2">Uncharacterized protein</fullName>
    </submittedName>
</protein>
<evidence type="ECO:0000256" key="1">
    <source>
        <dbReference type="SAM" id="MobiDB-lite"/>
    </source>
</evidence>
<feature type="region of interest" description="Disordered" evidence="1">
    <location>
        <begin position="1"/>
        <end position="30"/>
    </location>
</feature>
<dbReference type="EMBL" id="MVGC01000060">
    <property type="protein sequence ID" value="RJE25037.1"/>
    <property type="molecule type" value="Genomic_DNA"/>
</dbReference>
<dbReference type="Proteomes" id="UP000266188">
    <property type="component" value="Unassembled WGS sequence"/>
</dbReference>
<evidence type="ECO:0000313" key="2">
    <source>
        <dbReference type="EMBL" id="RJE25037.1"/>
    </source>
</evidence>
<proteinExistence type="predicted"/>
<accession>A0A3A2ZUH7</accession>
<evidence type="ECO:0000313" key="3">
    <source>
        <dbReference type="Proteomes" id="UP000266188"/>
    </source>
</evidence>
<name>A0A3A2ZUH7_9EURO</name>
<feature type="compositionally biased region" description="Polar residues" evidence="1">
    <location>
        <begin position="1"/>
        <end position="25"/>
    </location>
</feature>
<keyword evidence="3" id="KW-1185">Reference proteome</keyword>